<protein>
    <recommendedName>
        <fullName evidence="1">Methyltransferase domain-containing protein</fullName>
    </recommendedName>
</protein>
<comment type="caution">
    <text evidence="2">The sequence shown here is derived from an EMBL/GenBank/DDBJ whole genome shotgun (WGS) entry which is preliminary data.</text>
</comment>
<evidence type="ECO:0000313" key="2">
    <source>
        <dbReference type="EMBL" id="EKY28332.1"/>
    </source>
</evidence>
<reference evidence="2 3" key="1">
    <citation type="submission" date="2012-05" db="EMBL/GenBank/DDBJ databases">
        <authorList>
            <person name="Weinstock G."/>
            <person name="Sodergren E."/>
            <person name="Lobos E.A."/>
            <person name="Fulton L."/>
            <person name="Fulton R."/>
            <person name="Courtney L."/>
            <person name="Fronick C."/>
            <person name="O'Laughlin M."/>
            <person name="Godfrey J."/>
            <person name="Wilson R.M."/>
            <person name="Miner T."/>
            <person name="Farmer C."/>
            <person name="Delehaunty K."/>
            <person name="Cordes M."/>
            <person name="Minx P."/>
            <person name="Tomlinson C."/>
            <person name="Chen J."/>
            <person name="Wollam A."/>
            <person name="Pepin K.H."/>
            <person name="Bhonagiri V."/>
            <person name="Zhang X."/>
            <person name="Suruliraj S."/>
            <person name="Warren W."/>
            <person name="Mitreva M."/>
            <person name="Mardis E.R."/>
            <person name="Wilson R.K."/>
        </authorList>
    </citation>
    <scope>NUCLEOTIDE SEQUENCE [LARGE SCALE GENOMIC DNA]</scope>
    <source>
        <strain evidence="2 3">DSM 1785</strain>
    </source>
</reference>
<dbReference type="InterPro" id="IPR029063">
    <property type="entry name" value="SAM-dependent_MTases_sf"/>
</dbReference>
<proteinExistence type="predicted"/>
<evidence type="ECO:0000259" key="1">
    <source>
        <dbReference type="Pfam" id="PF13679"/>
    </source>
</evidence>
<keyword evidence="3" id="KW-1185">Reference proteome</keyword>
<dbReference type="eggNOG" id="COG2230">
    <property type="taxonomic scope" value="Bacteria"/>
</dbReference>
<dbReference type="PATRIC" id="fig|545697.3.peg.841"/>
<accession>L1QLA8</accession>
<evidence type="ECO:0000313" key="3">
    <source>
        <dbReference type="Proteomes" id="UP000010420"/>
    </source>
</evidence>
<dbReference type="Gene3D" id="3.40.50.150">
    <property type="entry name" value="Vaccinia Virus protein VP39"/>
    <property type="match status" value="1"/>
</dbReference>
<dbReference type="Proteomes" id="UP000010420">
    <property type="component" value="Unassembled WGS sequence"/>
</dbReference>
<dbReference type="OrthoDB" id="9780095at2"/>
<organism evidence="2 3">
    <name type="scientific">Clostridium celatum DSM 1785</name>
    <dbReference type="NCBI Taxonomy" id="545697"/>
    <lineage>
        <taxon>Bacteria</taxon>
        <taxon>Bacillati</taxon>
        <taxon>Bacillota</taxon>
        <taxon>Clostridia</taxon>
        <taxon>Eubacteriales</taxon>
        <taxon>Clostridiaceae</taxon>
        <taxon>Clostridium</taxon>
    </lineage>
</organism>
<dbReference type="Pfam" id="PF13679">
    <property type="entry name" value="Methyltransf_32"/>
    <property type="match status" value="1"/>
</dbReference>
<dbReference type="HOGENOM" id="CLU_1364841_0_0_9"/>
<dbReference type="SUPFAM" id="SSF53335">
    <property type="entry name" value="S-adenosyl-L-methionine-dependent methyltransferases"/>
    <property type="match status" value="1"/>
</dbReference>
<dbReference type="STRING" id="545697.HMPREF0216_00854"/>
<dbReference type="AlphaFoldDB" id="L1QLA8"/>
<dbReference type="RefSeq" id="WP_005211375.1">
    <property type="nucleotide sequence ID" value="NZ_KB291617.1"/>
</dbReference>
<feature type="domain" description="Methyltransferase" evidence="1">
    <location>
        <begin position="38"/>
        <end position="104"/>
    </location>
</feature>
<sequence length="202" mass="24204">MNDYYYEKLFNIKTTGEQQGFYESHHYNRYEATSYTALETLFKEYPIKNTDTIVDFGCGKGRLAFYANYFFGSTVTGIEMNSNYFDTCINNKKTYSKNSNKNKDKINFINIFAEEYKISNFDNKFYFFNPFSLQIFIKVLNNILISIENNPRSIDLILYYPSDEYIDYLDNYTAFVLKDEITISNFFKFDNRQKFLIYTFTY</sequence>
<gene>
    <name evidence="2" type="ORF">HMPREF0216_00854</name>
</gene>
<name>L1QLA8_9CLOT</name>
<dbReference type="EMBL" id="AMEZ01000025">
    <property type="protein sequence ID" value="EKY28332.1"/>
    <property type="molecule type" value="Genomic_DNA"/>
</dbReference>
<dbReference type="InterPro" id="IPR025714">
    <property type="entry name" value="Methyltranfer_dom"/>
</dbReference>